<proteinExistence type="predicted"/>
<evidence type="ECO:0000313" key="3">
    <source>
        <dbReference type="Proteomes" id="UP001215598"/>
    </source>
</evidence>
<name>A0AAD7HU89_9AGAR</name>
<organism evidence="2 3">
    <name type="scientific">Mycena metata</name>
    <dbReference type="NCBI Taxonomy" id="1033252"/>
    <lineage>
        <taxon>Eukaryota</taxon>
        <taxon>Fungi</taxon>
        <taxon>Dikarya</taxon>
        <taxon>Basidiomycota</taxon>
        <taxon>Agaricomycotina</taxon>
        <taxon>Agaricomycetes</taxon>
        <taxon>Agaricomycetidae</taxon>
        <taxon>Agaricales</taxon>
        <taxon>Marasmiineae</taxon>
        <taxon>Mycenaceae</taxon>
        <taxon>Mycena</taxon>
    </lineage>
</organism>
<dbReference type="EMBL" id="JARKIB010000172">
    <property type="protein sequence ID" value="KAJ7728506.1"/>
    <property type="molecule type" value="Genomic_DNA"/>
</dbReference>
<reference evidence="2" key="1">
    <citation type="submission" date="2023-03" db="EMBL/GenBank/DDBJ databases">
        <title>Massive genome expansion in bonnet fungi (Mycena s.s.) driven by repeated elements and novel gene families across ecological guilds.</title>
        <authorList>
            <consortium name="Lawrence Berkeley National Laboratory"/>
            <person name="Harder C.B."/>
            <person name="Miyauchi S."/>
            <person name="Viragh M."/>
            <person name="Kuo A."/>
            <person name="Thoen E."/>
            <person name="Andreopoulos B."/>
            <person name="Lu D."/>
            <person name="Skrede I."/>
            <person name="Drula E."/>
            <person name="Henrissat B."/>
            <person name="Morin E."/>
            <person name="Kohler A."/>
            <person name="Barry K."/>
            <person name="LaButti K."/>
            <person name="Morin E."/>
            <person name="Salamov A."/>
            <person name="Lipzen A."/>
            <person name="Mereny Z."/>
            <person name="Hegedus B."/>
            <person name="Baldrian P."/>
            <person name="Stursova M."/>
            <person name="Weitz H."/>
            <person name="Taylor A."/>
            <person name="Grigoriev I.V."/>
            <person name="Nagy L.G."/>
            <person name="Martin F."/>
            <person name="Kauserud H."/>
        </authorList>
    </citation>
    <scope>NUCLEOTIDE SEQUENCE</scope>
    <source>
        <strain evidence="2">CBHHK182m</strain>
    </source>
</reference>
<dbReference type="AlphaFoldDB" id="A0AAD7HU89"/>
<accession>A0AAD7HU89</accession>
<gene>
    <name evidence="2" type="ORF">B0H16DRAFT_1734656</name>
</gene>
<dbReference type="Proteomes" id="UP001215598">
    <property type="component" value="Unassembled WGS sequence"/>
</dbReference>
<evidence type="ECO:0000313" key="2">
    <source>
        <dbReference type="EMBL" id="KAJ7728506.1"/>
    </source>
</evidence>
<feature type="region of interest" description="Disordered" evidence="1">
    <location>
        <begin position="48"/>
        <end position="141"/>
    </location>
</feature>
<keyword evidence="3" id="KW-1185">Reference proteome</keyword>
<sequence>MRRRSSPRIVTAASGRAPSIDAAASPRACVCLLVLVRLRACIYVSPRRTQDSGHDYGAMRTEGDIPTSDDETDPAHARGTPSRPVVSAHARTLSPQRTRTRRCGIPCTRRPSLPPASCSPDRGDVHASRTPYPAPTDTHTERHAAHVNPATTRPLSALVLVLAHTHAFHAFHARLPSLPPSTPSKHQTPNTKHEDE</sequence>
<evidence type="ECO:0000256" key="1">
    <source>
        <dbReference type="SAM" id="MobiDB-lite"/>
    </source>
</evidence>
<feature type="region of interest" description="Disordered" evidence="1">
    <location>
        <begin position="174"/>
        <end position="196"/>
    </location>
</feature>
<comment type="caution">
    <text evidence="2">The sequence shown here is derived from an EMBL/GenBank/DDBJ whole genome shotgun (WGS) entry which is preliminary data.</text>
</comment>
<protein>
    <submittedName>
        <fullName evidence="2">Uncharacterized protein</fullName>
    </submittedName>
</protein>